<proteinExistence type="predicted"/>
<protein>
    <recommendedName>
        <fullName evidence="1">Neutral/alkaline non-lysosomal ceramidase N-terminal domain-containing protein</fullName>
    </recommendedName>
</protein>
<accession>X1U108</accession>
<sequence>AMYYNGAEGDQSVIASGAGSHYEKAEVYGREIAIEVMNIYQDIQPLKDVELEYNYQLIQLPERKAHPDFMETGGKEYGLDEQKIQVLLEQVFPEQTSIGAYKLGELLIVGAPGEMIAELGLEIKEKLKEHGIKYPVIGGLANQWISYILSEEEYNKSGYEASVSFYGKELGNVIVKGMLDTAIPITK</sequence>
<organism evidence="2">
    <name type="scientific">marine sediment metagenome</name>
    <dbReference type="NCBI Taxonomy" id="412755"/>
    <lineage>
        <taxon>unclassified sequences</taxon>
        <taxon>metagenomes</taxon>
        <taxon>ecological metagenomes</taxon>
    </lineage>
</organism>
<gene>
    <name evidence="2" type="ORF">S12H4_45696</name>
</gene>
<evidence type="ECO:0000259" key="1">
    <source>
        <dbReference type="Pfam" id="PF04734"/>
    </source>
</evidence>
<feature type="domain" description="Neutral/alkaline non-lysosomal ceramidase N-terminal" evidence="1">
    <location>
        <begin position="91"/>
        <end position="169"/>
    </location>
</feature>
<comment type="caution">
    <text evidence="2">The sequence shown here is derived from an EMBL/GenBank/DDBJ whole genome shotgun (WGS) entry which is preliminary data.</text>
</comment>
<evidence type="ECO:0000313" key="2">
    <source>
        <dbReference type="EMBL" id="GAJ11253.1"/>
    </source>
</evidence>
<dbReference type="Pfam" id="PF04734">
    <property type="entry name" value="Ceramidase_alk"/>
    <property type="match status" value="1"/>
</dbReference>
<dbReference type="InterPro" id="IPR031329">
    <property type="entry name" value="NEUT/ALK_ceramidase_N"/>
</dbReference>
<reference evidence="2" key="1">
    <citation type="journal article" date="2014" name="Front. Microbiol.">
        <title>High frequency of phylogenetically diverse reductive dehalogenase-homologous genes in deep subseafloor sedimentary metagenomes.</title>
        <authorList>
            <person name="Kawai M."/>
            <person name="Futagami T."/>
            <person name="Toyoda A."/>
            <person name="Takaki Y."/>
            <person name="Nishi S."/>
            <person name="Hori S."/>
            <person name="Arai W."/>
            <person name="Tsubouchi T."/>
            <person name="Morono Y."/>
            <person name="Uchiyama I."/>
            <person name="Ito T."/>
            <person name="Fujiyama A."/>
            <person name="Inagaki F."/>
            <person name="Takami H."/>
        </authorList>
    </citation>
    <scope>NUCLEOTIDE SEQUENCE</scope>
    <source>
        <strain evidence="2">Expedition CK06-06</strain>
    </source>
</reference>
<name>X1U108_9ZZZZ</name>
<dbReference type="EMBL" id="BARW01028287">
    <property type="protein sequence ID" value="GAJ11253.1"/>
    <property type="molecule type" value="Genomic_DNA"/>
</dbReference>
<dbReference type="AlphaFoldDB" id="X1U108"/>
<feature type="non-terminal residue" evidence="2">
    <location>
        <position position="1"/>
    </location>
</feature>